<dbReference type="Pfam" id="PF08241">
    <property type="entry name" value="Methyltransf_11"/>
    <property type="match status" value="1"/>
</dbReference>
<keyword evidence="2 5" id="KW-0489">Methyltransferase</keyword>
<dbReference type="GO" id="GO:0032259">
    <property type="term" value="P:methylation"/>
    <property type="evidence" value="ECO:0007669"/>
    <property type="project" value="UniProtKB-KW"/>
</dbReference>
<dbReference type="Proteomes" id="UP001500653">
    <property type="component" value="Unassembled WGS sequence"/>
</dbReference>
<comment type="caution">
    <text evidence="5">The sequence shown here is derived from an EMBL/GenBank/DDBJ whole genome shotgun (WGS) entry which is preliminary data.</text>
</comment>
<keyword evidence="3" id="KW-0808">Transferase</keyword>
<gene>
    <name evidence="5" type="ORF">GCM10009676_26390</name>
</gene>
<protein>
    <submittedName>
        <fullName evidence="5">Class I SAM-dependent methyltransferase</fullName>
    </submittedName>
</protein>
<name>A0ABN1WCJ9_9PSEU</name>
<dbReference type="PANTHER" id="PTHR44942">
    <property type="entry name" value="METHYLTRANSF_11 DOMAIN-CONTAINING PROTEIN"/>
    <property type="match status" value="1"/>
</dbReference>
<evidence type="ECO:0000256" key="1">
    <source>
        <dbReference type="ARBA" id="ARBA00008361"/>
    </source>
</evidence>
<dbReference type="InterPro" id="IPR051052">
    <property type="entry name" value="Diverse_substrate_MTase"/>
</dbReference>
<proteinExistence type="inferred from homology"/>
<evidence type="ECO:0000313" key="5">
    <source>
        <dbReference type="EMBL" id="GAA1240232.1"/>
    </source>
</evidence>
<dbReference type="PANTHER" id="PTHR44942:SF4">
    <property type="entry name" value="METHYLTRANSFERASE TYPE 11 DOMAIN-CONTAINING PROTEIN"/>
    <property type="match status" value="1"/>
</dbReference>
<reference evidence="5 6" key="1">
    <citation type="journal article" date="2019" name="Int. J. Syst. Evol. Microbiol.">
        <title>The Global Catalogue of Microorganisms (GCM) 10K type strain sequencing project: providing services to taxonomists for standard genome sequencing and annotation.</title>
        <authorList>
            <consortium name="The Broad Institute Genomics Platform"/>
            <consortium name="The Broad Institute Genome Sequencing Center for Infectious Disease"/>
            <person name="Wu L."/>
            <person name="Ma J."/>
        </authorList>
    </citation>
    <scope>NUCLEOTIDE SEQUENCE [LARGE SCALE GENOMIC DNA]</scope>
    <source>
        <strain evidence="5 6">JCM 13023</strain>
    </source>
</reference>
<comment type="similarity">
    <text evidence="1">Belongs to the methyltransferase superfamily.</text>
</comment>
<dbReference type="InterPro" id="IPR029063">
    <property type="entry name" value="SAM-dependent_MTases_sf"/>
</dbReference>
<dbReference type="CDD" id="cd02440">
    <property type="entry name" value="AdoMet_MTases"/>
    <property type="match status" value="1"/>
</dbReference>
<feature type="domain" description="Methyltransferase type 11" evidence="4">
    <location>
        <begin position="66"/>
        <end position="160"/>
    </location>
</feature>
<evidence type="ECO:0000259" key="4">
    <source>
        <dbReference type="Pfam" id="PF08241"/>
    </source>
</evidence>
<sequence length="290" mass="31097">MILRLGERRRYAVCVNRFGRATAVYPSPNIWYHAGTYELENRVQDADGAVWGQLHELAPWAGRDVVDLGCGDGFHLPRMATEARSVLGIEPYAPLVRRAEERIGELTNATVRRGRAQRIPVGDASVDVVHARTAYFFGPGCEPGLREVDRVLRPGGTLVIVDLDTRHAPYGAWMLADLPHYDSAAVDAFFARAGFACTRVETRWVFPGAAAVRAVLGIEFSPRVAARAAAETLGEDTGDGPVELPVGYRILVRHKPAGLVTASGVGARGAGVPGAGARGAGALRRLLARG</sequence>
<organism evidence="5 6">
    <name type="scientific">Prauserella halophila</name>
    <dbReference type="NCBI Taxonomy" id="185641"/>
    <lineage>
        <taxon>Bacteria</taxon>
        <taxon>Bacillati</taxon>
        <taxon>Actinomycetota</taxon>
        <taxon>Actinomycetes</taxon>
        <taxon>Pseudonocardiales</taxon>
        <taxon>Pseudonocardiaceae</taxon>
        <taxon>Prauserella</taxon>
    </lineage>
</organism>
<evidence type="ECO:0000313" key="6">
    <source>
        <dbReference type="Proteomes" id="UP001500653"/>
    </source>
</evidence>
<keyword evidence="6" id="KW-1185">Reference proteome</keyword>
<dbReference type="InterPro" id="IPR013216">
    <property type="entry name" value="Methyltransf_11"/>
</dbReference>
<dbReference type="GO" id="GO:0008168">
    <property type="term" value="F:methyltransferase activity"/>
    <property type="evidence" value="ECO:0007669"/>
    <property type="project" value="UniProtKB-KW"/>
</dbReference>
<dbReference type="SUPFAM" id="SSF53335">
    <property type="entry name" value="S-adenosyl-L-methionine-dependent methyltransferases"/>
    <property type="match status" value="1"/>
</dbReference>
<dbReference type="EMBL" id="BAAALN010000006">
    <property type="protein sequence ID" value="GAA1240232.1"/>
    <property type="molecule type" value="Genomic_DNA"/>
</dbReference>
<accession>A0ABN1WCJ9</accession>
<evidence type="ECO:0000256" key="3">
    <source>
        <dbReference type="ARBA" id="ARBA00022679"/>
    </source>
</evidence>
<evidence type="ECO:0000256" key="2">
    <source>
        <dbReference type="ARBA" id="ARBA00022603"/>
    </source>
</evidence>
<dbReference type="Gene3D" id="3.40.50.150">
    <property type="entry name" value="Vaccinia Virus protein VP39"/>
    <property type="match status" value="1"/>
</dbReference>